<dbReference type="GO" id="GO:0004515">
    <property type="term" value="F:nicotinate-nucleotide adenylyltransferase activity"/>
    <property type="evidence" value="ECO:0007669"/>
    <property type="project" value="TreeGrafter"/>
</dbReference>
<dbReference type="InterPro" id="IPR004821">
    <property type="entry name" value="Cyt_trans-like"/>
</dbReference>
<proteinExistence type="predicted"/>
<reference evidence="2 3" key="2">
    <citation type="journal article" date="2019" name="G3 (Bethesda)">
        <title>Hybrid Assembly of the Genome of the Entomopathogenic Nematode Steinernema carpocapsae Identifies the X-Chromosome.</title>
        <authorList>
            <person name="Serra L."/>
            <person name="Macchietto M."/>
            <person name="Macias-Munoz A."/>
            <person name="McGill C.J."/>
            <person name="Rodriguez I.M."/>
            <person name="Rodriguez B."/>
            <person name="Murad R."/>
            <person name="Mortazavi A."/>
        </authorList>
    </citation>
    <scope>NUCLEOTIDE SEQUENCE [LARGE SCALE GENOMIC DNA]</scope>
    <source>
        <strain evidence="2 3">ALL</strain>
    </source>
</reference>
<organism evidence="2 3">
    <name type="scientific">Steinernema carpocapsae</name>
    <name type="common">Entomopathogenic nematode</name>
    <dbReference type="NCBI Taxonomy" id="34508"/>
    <lineage>
        <taxon>Eukaryota</taxon>
        <taxon>Metazoa</taxon>
        <taxon>Ecdysozoa</taxon>
        <taxon>Nematoda</taxon>
        <taxon>Chromadorea</taxon>
        <taxon>Rhabditida</taxon>
        <taxon>Tylenchina</taxon>
        <taxon>Panagrolaimomorpha</taxon>
        <taxon>Strongyloidoidea</taxon>
        <taxon>Steinernematidae</taxon>
        <taxon>Steinernema</taxon>
    </lineage>
</organism>
<dbReference type="GO" id="GO:0000309">
    <property type="term" value="F:nicotinamide-nucleotide adenylyltransferase activity"/>
    <property type="evidence" value="ECO:0007669"/>
    <property type="project" value="TreeGrafter"/>
</dbReference>
<feature type="domain" description="Cytidyltransferase-like" evidence="1">
    <location>
        <begin position="16"/>
        <end position="207"/>
    </location>
</feature>
<dbReference type="EMBL" id="AZBU02000002">
    <property type="protein sequence ID" value="TKR95156.1"/>
    <property type="molecule type" value="Genomic_DNA"/>
</dbReference>
<dbReference type="InterPro" id="IPR051182">
    <property type="entry name" value="Euk_NMN_adenylyltrnsfrase"/>
</dbReference>
<accession>A0A4U5PFJ3</accession>
<gene>
    <name evidence="2" type="ORF">L596_009360</name>
</gene>
<comment type="caution">
    <text evidence="2">The sequence shown here is derived from an EMBL/GenBank/DDBJ whole genome shotgun (WGS) entry which is preliminary data.</text>
</comment>
<dbReference type="AlphaFoldDB" id="A0A4U5PFJ3"/>
<name>A0A4U5PFJ3_STECR</name>
<dbReference type="Proteomes" id="UP000298663">
    <property type="component" value="Unassembled WGS sequence"/>
</dbReference>
<evidence type="ECO:0000259" key="1">
    <source>
        <dbReference type="Pfam" id="PF01467"/>
    </source>
</evidence>
<evidence type="ECO:0000313" key="3">
    <source>
        <dbReference type="Proteomes" id="UP000298663"/>
    </source>
</evidence>
<dbReference type="InterPro" id="IPR014729">
    <property type="entry name" value="Rossmann-like_a/b/a_fold"/>
</dbReference>
<protein>
    <recommendedName>
        <fullName evidence="1">Cytidyltransferase-like domain-containing protein</fullName>
    </recommendedName>
</protein>
<reference evidence="2 3" key="1">
    <citation type="journal article" date="2015" name="Genome Biol.">
        <title>Comparative genomics of Steinernema reveals deeply conserved gene regulatory networks.</title>
        <authorList>
            <person name="Dillman A.R."/>
            <person name="Macchietto M."/>
            <person name="Porter C.F."/>
            <person name="Rogers A."/>
            <person name="Williams B."/>
            <person name="Antoshechkin I."/>
            <person name="Lee M.M."/>
            <person name="Goodwin Z."/>
            <person name="Lu X."/>
            <person name="Lewis E.E."/>
            <person name="Goodrich-Blair H."/>
            <person name="Stock S.P."/>
            <person name="Adams B.J."/>
            <person name="Sternberg P.W."/>
            <person name="Mortazavi A."/>
        </authorList>
    </citation>
    <scope>NUCLEOTIDE SEQUENCE [LARGE SCALE GENOMIC DNA]</scope>
    <source>
        <strain evidence="2 3">ALL</strain>
    </source>
</reference>
<dbReference type="OrthoDB" id="422187at2759"/>
<dbReference type="SUPFAM" id="SSF52374">
    <property type="entry name" value="Nucleotidylyl transferase"/>
    <property type="match status" value="1"/>
</dbReference>
<evidence type="ECO:0000313" key="2">
    <source>
        <dbReference type="EMBL" id="TKR95156.1"/>
    </source>
</evidence>
<dbReference type="Gene3D" id="3.40.50.620">
    <property type="entry name" value="HUPs"/>
    <property type="match status" value="1"/>
</dbReference>
<dbReference type="GO" id="GO:0009435">
    <property type="term" value="P:NAD+ biosynthetic process"/>
    <property type="evidence" value="ECO:0007669"/>
    <property type="project" value="TreeGrafter"/>
</dbReference>
<dbReference type="Pfam" id="PF01467">
    <property type="entry name" value="CTP_transf_like"/>
    <property type="match status" value="1"/>
</dbReference>
<sequence length="221" mass="24415">MASKEFFNGCKKVVLIACGSFNPPTVMHVRMFEVAKDFLQKKGVTVLEGIFSPAADNYAKKDLAKAKDRLKMCELATKESGWLRADGWECGQKKWTRTLAVLKHHLPLVRRNHAAKAAGDAEDVALVLLCGGDVVDSFTVIKPDGEPLWSPSDVQSILSDFGAVIVNRACSMPKETIKSINLDDFIDKTVHFTSVAPNEVSSTRLREAIWKTNRGVRQQPS</sequence>
<dbReference type="PANTHER" id="PTHR12039:SF0">
    <property type="entry name" value="NICOTINAMIDE-NUCLEOTIDE ADENYLYLTRANSFERASE"/>
    <property type="match status" value="1"/>
</dbReference>
<dbReference type="STRING" id="34508.A0A4U5PFJ3"/>
<dbReference type="PANTHER" id="PTHR12039">
    <property type="entry name" value="NICOTINAMIDE MONONUCLEOTIDE ADENYLYLTRANSFERASE"/>
    <property type="match status" value="1"/>
</dbReference>
<keyword evidence="3" id="KW-1185">Reference proteome</keyword>